<dbReference type="SUPFAM" id="SSF48726">
    <property type="entry name" value="Immunoglobulin"/>
    <property type="match status" value="2"/>
</dbReference>
<comment type="caution">
    <text evidence="2">The sequence shown here is derived from an EMBL/GenBank/DDBJ whole genome shotgun (WGS) entry which is preliminary data.</text>
</comment>
<protein>
    <recommendedName>
        <fullName evidence="1">Fibronectin type-III domain-containing protein</fullName>
    </recommendedName>
</protein>
<name>A0A8B6CAV7_MYTGA</name>
<dbReference type="InterPro" id="IPR003961">
    <property type="entry name" value="FN3_dom"/>
</dbReference>
<reference evidence="2" key="1">
    <citation type="submission" date="2018-11" db="EMBL/GenBank/DDBJ databases">
        <authorList>
            <person name="Alioto T."/>
            <person name="Alioto T."/>
        </authorList>
    </citation>
    <scope>NUCLEOTIDE SEQUENCE</scope>
</reference>
<dbReference type="InterPro" id="IPR036179">
    <property type="entry name" value="Ig-like_dom_sf"/>
</dbReference>
<dbReference type="PROSITE" id="PS50853">
    <property type="entry name" value="FN3"/>
    <property type="match status" value="1"/>
</dbReference>
<dbReference type="CDD" id="cd00063">
    <property type="entry name" value="FN3"/>
    <property type="match status" value="1"/>
</dbReference>
<dbReference type="Gene3D" id="2.60.40.10">
    <property type="entry name" value="Immunoglobulins"/>
    <property type="match status" value="3"/>
</dbReference>
<evidence type="ECO:0000313" key="3">
    <source>
        <dbReference type="Proteomes" id="UP000596742"/>
    </source>
</evidence>
<evidence type="ECO:0000259" key="1">
    <source>
        <dbReference type="PROSITE" id="PS50853"/>
    </source>
</evidence>
<dbReference type="OrthoDB" id="6161934at2759"/>
<organism evidence="2 3">
    <name type="scientific">Mytilus galloprovincialis</name>
    <name type="common">Mediterranean mussel</name>
    <dbReference type="NCBI Taxonomy" id="29158"/>
    <lineage>
        <taxon>Eukaryota</taxon>
        <taxon>Metazoa</taxon>
        <taxon>Spiralia</taxon>
        <taxon>Lophotrochozoa</taxon>
        <taxon>Mollusca</taxon>
        <taxon>Bivalvia</taxon>
        <taxon>Autobranchia</taxon>
        <taxon>Pteriomorphia</taxon>
        <taxon>Mytilida</taxon>
        <taxon>Mytiloidea</taxon>
        <taxon>Mytilidae</taxon>
        <taxon>Mytilinae</taxon>
        <taxon>Mytilus</taxon>
    </lineage>
</organism>
<proteinExistence type="predicted"/>
<gene>
    <name evidence="2" type="ORF">MGAL_10B055450</name>
</gene>
<evidence type="ECO:0000313" key="2">
    <source>
        <dbReference type="EMBL" id="VDI02571.1"/>
    </source>
</evidence>
<sequence>MLRIKTCRKNGVSLKLSQTEIHINESEKWELLCIGDGNPLPELACLYGHNSTTVGEQYDNVTFINVEHANCVDTGLYICSGNNTIGESVSESADIKVSCKPRTYANVKDEYIFINGTDESLNISTKFISFPLSQISWKRELLDGNLTDINKDFKPSTHESHLPYETLSFLQKFDLKEDEYGIYVVNASNIHGSFVLKYHVIVKRAPDPPTNITASCGVTSIGVTWISRFNGGENQTFRINFQNNKTNEIITKAKIFDQGRNKTIYEEQLSLSPDTLYWISLAASNVIGTAISTEITSCTTDTRELLC</sequence>
<dbReference type="InterPro" id="IPR036116">
    <property type="entry name" value="FN3_sf"/>
</dbReference>
<dbReference type="EMBL" id="UYJE01001486">
    <property type="protein sequence ID" value="VDI02571.1"/>
    <property type="molecule type" value="Genomic_DNA"/>
</dbReference>
<dbReference type="InterPro" id="IPR013783">
    <property type="entry name" value="Ig-like_fold"/>
</dbReference>
<accession>A0A8B6CAV7</accession>
<dbReference type="Proteomes" id="UP000596742">
    <property type="component" value="Unassembled WGS sequence"/>
</dbReference>
<dbReference type="SUPFAM" id="SSF49265">
    <property type="entry name" value="Fibronectin type III"/>
    <property type="match status" value="1"/>
</dbReference>
<feature type="domain" description="Fibronectin type-III" evidence="1">
    <location>
        <begin position="205"/>
        <end position="305"/>
    </location>
</feature>
<keyword evidence="3" id="KW-1185">Reference proteome</keyword>
<dbReference type="AlphaFoldDB" id="A0A8B6CAV7"/>